<dbReference type="Gene3D" id="3.20.20.20">
    <property type="entry name" value="Dihydropteroate synthase-like"/>
    <property type="match status" value="1"/>
</dbReference>
<dbReference type="Proteomes" id="UP000810171">
    <property type="component" value="Unassembled WGS sequence"/>
</dbReference>
<comment type="pathway">
    <text evidence="3 9">Cofactor biosynthesis; tetrahydrofolate biosynthesis; 7,8-dihydrofolate from 2-amino-4-hydroxy-6-hydroxymethyl-7,8-dihydropteridine diphosphate and 4-aminobenzoate: step 1/2.</text>
</comment>
<protein>
    <recommendedName>
        <fullName evidence="4 9">Dihydropteroate synthase</fullName>
        <shortName evidence="9">DHPS</shortName>
        <ecNumber evidence="4 9">2.5.1.15</ecNumber>
    </recommendedName>
    <alternativeName>
        <fullName evidence="9">Dihydropteroate pyrophosphorylase</fullName>
    </alternativeName>
</protein>
<feature type="domain" description="Pterin-binding" evidence="10">
    <location>
        <begin position="16"/>
        <end position="274"/>
    </location>
</feature>
<dbReference type="GO" id="GO:0004156">
    <property type="term" value="F:dihydropteroate synthase activity"/>
    <property type="evidence" value="ECO:0007669"/>
    <property type="project" value="UniProtKB-EC"/>
</dbReference>
<dbReference type="CDD" id="cd00739">
    <property type="entry name" value="DHPS"/>
    <property type="match status" value="1"/>
</dbReference>
<dbReference type="InterPro" id="IPR000489">
    <property type="entry name" value="Pterin-binding_dom"/>
</dbReference>
<evidence type="ECO:0000259" key="10">
    <source>
        <dbReference type="PROSITE" id="PS50972"/>
    </source>
</evidence>
<dbReference type="PROSITE" id="PS00792">
    <property type="entry name" value="DHPS_1"/>
    <property type="match status" value="1"/>
</dbReference>
<evidence type="ECO:0000256" key="1">
    <source>
        <dbReference type="ARBA" id="ARBA00000012"/>
    </source>
</evidence>
<dbReference type="NCBIfam" id="TIGR01496">
    <property type="entry name" value="DHPS"/>
    <property type="match status" value="1"/>
</dbReference>
<dbReference type="PROSITE" id="PS00793">
    <property type="entry name" value="DHPS_2"/>
    <property type="match status" value="1"/>
</dbReference>
<dbReference type="PANTHER" id="PTHR20941">
    <property type="entry name" value="FOLATE SYNTHESIS PROTEINS"/>
    <property type="match status" value="1"/>
</dbReference>
<comment type="catalytic activity">
    <reaction evidence="1">
        <text>(7,8-dihydropterin-6-yl)methyl diphosphate + 4-aminobenzoate = 7,8-dihydropteroate + diphosphate</text>
        <dbReference type="Rhea" id="RHEA:19949"/>
        <dbReference type="ChEBI" id="CHEBI:17836"/>
        <dbReference type="ChEBI" id="CHEBI:17839"/>
        <dbReference type="ChEBI" id="CHEBI:33019"/>
        <dbReference type="ChEBI" id="CHEBI:72950"/>
        <dbReference type="EC" id="2.5.1.15"/>
    </reaction>
</comment>
<keyword evidence="12" id="KW-1185">Reference proteome</keyword>
<gene>
    <name evidence="11" type="primary">folP</name>
    <name evidence="11" type="ORF">H9C73_13635</name>
</gene>
<sequence>MAVLKCAERSLDLKRVQVMGILNVTPDSFSDGGSVYEDRSLSVAQALRKAEQLVKEGASIIDIGGESTRPGATPVPLEEELARVVPVVEAVARELDVVISVDTSAPEVMQAAADAGAHLLNDVRAFSRPGTLEVAAATELAICTMHMQGQSPADMQQNPEYRDVVDEVTGFLKHQVERCRNAGIADERILLDPGFGFGKTLEHNLQLLNRLEQLHILELPLLVGTSRKSMIGLALNRPVDERLYGSLATAVLATTKGAKVIRVHDVAATVDAVRMTEAVLEEGVQMEQTQ</sequence>
<organism evidence="11 12">
    <name type="scientific">Marinobacterium alkalitolerans</name>
    <dbReference type="NCBI Taxonomy" id="1542925"/>
    <lineage>
        <taxon>Bacteria</taxon>
        <taxon>Pseudomonadati</taxon>
        <taxon>Pseudomonadota</taxon>
        <taxon>Gammaproteobacteria</taxon>
        <taxon>Oceanospirillales</taxon>
        <taxon>Oceanospirillaceae</taxon>
        <taxon>Marinobacterium</taxon>
    </lineage>
</organism>
<dbReference type="InterPro" id="IPR045031">
    <property type="entry name" value="DHP_synth-like"/>
</dbReference>
<dbReference type="EMBL" id="JACVEW010000024">
    <property type="protein sequence ID" value="MBP0049772.1"/>
    <property type="molecule type" value="Genomic_DNA"/>
</dbReference>
<dbReference type="PROSITE" id="PS50972">
    <property type="entry name" value="PTERIN_BINDING"/>
    <property type="match status" value="1"/>
</dbReference>
<evidence type="ECO:0000256" key="9">
    <source>
        <dbReference type="RuleBase" id="RU361205"/>
    </source>
</evidence>
<keyword evidence="5 9" id="KW-0808">Transferase</keyword>
<keyword evidence="8 9" id="KW-0289">Folate biosynthesis</keyword>
<evidence type="ECO:0000256" key="5">
    <source>
        <dbReference type="ARBA" id="ARBA00022679"/>
    </source>
</evidence>
<evidence type="ECO:0000256" key="3">
    <source>
        <dbReference type="ARBA" id="ARBA00004763"/>
    </source>
</evidence>
<evidence type="ECO:0000256" key="8">
    <source>
        <dbReference type="ARBA" id="ARBA00022909"/>
    </source>
</evidence>
<evidence type="ECO:0000256" key="2">
    <source>
        <dbReference type="ARBA" id="ARBA00001946"/>
    </source>
</evidence>
<evidence type="ECO:0000256" key="6">
    <source>
        <dbReference type="ARBA" id="ARBA00022723"/>
    </source>
</evidence>
<evidence type="ECO:0000313" key="11">
    <source>
        <dbReference type="EMBL" id="MBP0049772.1"/>
    </source>
</evidence>
<keyword evidence="7 9" id="KW-0460">Magnesium</keyword>
<dbReference type="InterPro" id="IPR011005">
    <property type="entry name" value="Dihydropteroate_synth-like_sf"/>
</dbReference>
<keyword evidence="6 9" id="KW-0479">Metal-binding</keyword>
<dbReference type="RefSeq" id="WP_209288458.1">
    <property type="nucleotide sequence ID" value="NZ_JACVEW010000024.1"/>
</dbReference>
<proteinExistence type="inferred from homology"/>
<evidence type="ECO:0000256" key="4">
    <source>
        <dbReference type="ARBA" id="ARBA00012458"/>
    </source>
</evidence>
<dbReference type="Pfam" id="PF00809">
    <property type="entry name" value="Pterin_bind"/>
    <property type="match status" value="1"/>
</dbReference>
<dbReference type="PANTHER" id="PTHR20941:SF1">
    <property type="entry name" value="FOLIC ACID SYNTHESIS PROTEIN FOL1"/>
    <property type="match status" value="1"/>
</dbReference>
<evidence type="ECO:0000256" key="7">
    <source>
        <dbReference type="ARBA" id="ARBA00022842"/>
    </source>
</evidence>
<name>A0ABS3ZDL6_9GAMM</name>
<comment type="caution">
    <text evidence="11">The sequence shown here is derived from an EMBL/GenBank/DDBJ whole genome shotgun (WGS) entry which is preliminary data.</text>
</comment>
<accession>A0ABS3ZDL6</accession>
<comment type="function">
    <text evidence="9">Catalyzes the condensation of para-aminobenzoate (pABA) with 6-hydroxymethyl-7,8-dihydropterin diphosphate (DHPt-PP) to form 7,8-dihydropteroate (H2Pte), the immediate precursor of folate derivatives.</text>
</comment>
<evidence type="ECO:0000313" key="12">
    <source>
        <dbReference type="Proteomes" id="UP000810171"/>
    </source>
</evidence>
<dbReference type="EC" id="2.5.1.15" evidence="4 9"/>
<comment type="similarity">
    <text evidence="9">Belongs to the DHPS family.</text>
</comment>
<comment type="cofactor">
    <cofactor evidence="2 9">
        <name>Mg(2+)</name>
        <dbReference type="ChEBI" id="CHEBI:18420"/>
    </cofactor>
</comment>
<dbReference type="InterPro" id="IPR006390">
    <property type="entry name" value="DHP_synth_dom"/>
</dbReference>
<reference evidence="11 12" key="1">
    <citation type="submission" date="2020-09" db="EMBL/GenBank/DDBJ databases">
        <authorList>
            <person name="Tanuku N.R.S."/>
        </authorList>
    </citation>
    <scope>NUCLEOTIDE SEQUENCE [LARGE SCALE GENOMIC DNA]</scope>
    <source>
        <strain evidence="11 12">AK62</strain>
    </source>
</reference>
<dbReference type="SUPFAM" id="SSF51717">
    <property type="entry name" value="Dihydropteroate synthetase-like"/>
    <property type="match status" value="1"/>
</dbReference>